<organism evidence="1">
    <name type="scientific">Arundo donax</name>
    <name type="common">Giant reed</name>
    <name type="synonym">Donax arundinaceus</name>
    <dbReference type="NCBI Taxonomy" id="35708"/>
    <lineage>
        <taxon>Eukaryota</taxon>
        <taxon>Viridiplantae</taxon>
        <taxon>Streptophyta</taxon>
        <taxon>Embryophyta</taxon>
        <taxon>Tracheophyta</taxon>
        <taxon>Spermatophyta</taxon>
        <taxon>Magnoliopsida</taxon>
        <taxon>Liliopsida</taxon>
        <taxon>Poales</taxon>
        <taxon>Poaceae</taxon>
        <taxon>PACMAD clade</taxon>
        <taxon>Arundinoideae</taxon>
        <taxon>Arundineae</taxon>
        <taxon>Arundo</taxon>
    </lineage>
</organism>
<accession>A0A0A8YQN3</accession>
<protein>
    <submittedName>
        <fullName evidence="1">Uncharacterized protein</fullName>
    </submittedName>
</protein>
<reference evidence="1" key="1">
    <citation type="submission" date="2014-09" db="EMBL/GenBank/DDBJ databases">
        <authorList>
            <person name="Magalhaes I.L.F."/>
            <person name="Oliveira U."/>
            <person name="Santos F.R."/>
            <person name="Vidigal T.H.D.A."/>
            <person name="Brescovit A.D."/>
            <person name="Santos A.J."/>
        </authorList>
    </citation>
    <scope>NUCLEOTIDE SEQUENCE</scope>
    <source>
        <tissue evidence="1">Shoot tissue taken approximately 20 cm above the soil surface</tissue>
    </source>
</reference>
<reference evidence="1" key="2">
    <citation type="journal article" date="2015" name="Data Brief">
        <title>Shoot transcriptome of the giant reed, Arundo donax.</title>
        <authorList>
            <person name="Barrero R.A."/>
            <person name="Guerrero F.D."/>
            <person name="Moolhuijzen P."/>
            <person name="Goolsby J.A."/>
            <person name="Tidwell J."/>
            <person name="Bellgard S.E."/>
            <person name="Bellgard M.I."/>
        </authorList>
    </citation>
    <scope>NUCLEOTIDE SEQUENCE</scope>
    <source>
        <tissue evidence="1">Shoot tissue taken approximately 20 cm above the soil surface</tissue>
    </source>
</reference>
<evidence type="ECO:0000313" key="1">
    <source>
        <dbReference type="EMBL" id="JAD28691.1"/>
    </source>
</evidence>
<name>A0A0A8YQN3_ARUDO</name>
<dbReference type="EMBL" id="GBRH01269204">
    <property type="protein sequence ID" value="JAD28691.1"/>
    <property type="molecule type" value="Transcribed_RNA"/>
</dbReference>
<proteinExistence type="predicted"/>
<sequence length="10" mass="1256">MRRRAARRSP</sequence>